<gene>
    <name evidence="1" type="ORF">JOF47_003029</name>
</gene>
<organism evidence="1 2">
    <name type="scientific">Paeniglutamicibacter kerguelensis</name>
    <dbReference type="NCBI Taxonomy" id="254788"/>
    <lineage>
        <taxon>Bacteria</taxon>
        <taxon>Bacillati</taxon>
        <taxon>Actinomycetota</taxon>
        <taxon>Actinomycetes</taxon>
        <taxon>Micrococcales</taxon>
        <taxon>Micrococcaceae</taxon>
        <taxon>Paeniglutamicibacter</taxon>
    </lineage>
</organism>
<evidence type="ECO:0000313" key="1">
    <source>
        <dbReference type="EMBL" id="MBP2387518.1"/>
    </source>
</evidence>
<dbReference type="RefSeq" id="WP_209999827.1">
    <property type="nucleotide sequence ID" value="NZ_BAAAJY010000011.1"/>
</dbReference>
<dbReference type="Proteomes" id="UP001296993">
    <property type="component" value="Unassembled WGS sequence"/>
</dbReference>
<name>A0ABS4XGY7_9MICC</name>
<comment type="caution">
    <text evidence="1">The sequence shown here is derived from an EMBL/GenBank/DDBJ whole genome shotgun (WGS) entry which is preliminary data.</text>
</comment>
<keyword evidence="2" id="KW-1185">Reference proteome</keyword>
<accession>A0ABS4XGY7</accession>
<protein>
    <submittedName>
        <fullName evidence="1">Uncharacterized protein</fullName>
    </submittedName>
</protein>
<reference evidence="1 2" key="1">
    <citation type="submission" date="2021-03" db="EMBL/GenBank/DDBJ databases">
        <title>Sequencing the genomes of 1000 actinobacteria strains.</title>
        <authorList>
            <person name="Klenk H.-P."/>
        </authorList>
    </citation>
    <scope>NUCLEOTIDE SEQUENCE [LARGE SCALE GENOMIC DNA]</scope>
    <source>
        <strain evidence="1 2">DSM 15797</strain>
    </source>
</reference>
<dbReference type="EMBL" id="JAGIOF010000001">
    <property type="protein sequence ID" value="MBP2387518.1"/>
    <property type="molecule type" value="Genomic_DNA"/>
</dbReference>
<sequence>MKFVFEIDMNTDAVKLDPEAEITRALRYWAGNLKNYPMEQGAEEDVYDSAYERVGSWCIIDD</sequence>
<proteinExistence type="predicted"/>
<evidence type="ECO:0000313" key="2">
    <source>
        <dbReference type="Proteomes" id="UP001296993"/>
    </source>
</evidence>